<reference evidence="3" key="2">
    <citation type="journal article" date="2023" name="IMA Fungus">
        <title>Comparative genomic study of the Penicillium genus elucidates a diverse pangenome and 15 lateral gene transfer events.</title>
        <authorList>
            <person name="Petersen C."/>
            <person name="Sorensen T."/>
            <person name="Nielsen M.R."/>
            <person name="Sondergaard T.E."/>
            <person name="Sorensen J.L."/>
            <person name="Fitzpatrick D.A."/>
            <person name="Frisvad J.C."/>
            <person name="Nielsen K.L."/>
        </authorList>
    </citation>
    <scope>NUCLEOTIDE SEQUENCE</scope>
    <source>
        <strain evidence="3">IBT 30761</strain>
    </source>
</reference>
<feature type="compositionally biased region" description="Low complexity" evidence="2">
    <location>
        <begin position="70"/>
        <end position="97"/>
    </location>
</feature>
<keyword evidence="1" id="KW-0175">Coiled coil</keyword>
<dbReference type="Proteomes" id="UP001149074">
    <property type="component" value="Unassembled WGS sequence"/>
</dbReference>
<keyword evidence="4" id="KW-1185">Reference proteome</keyword>
<dbReference type="EMBL" id="JAPQKI010000010">
    <property type="protein sequence ID" value="KAJ5085268.1"/>
    <property type="molecule type" value="Genomic_DNA"/>
</dbReference>
<feature type="region of interest" description="Disordered" evidence="2">
    <location>
        <begin position="206"/>
        <end position="248"/>
    </location>
</feature>
<accession>A0A9W9ENU7</accession>
<protein>
    <submittedName>
        <fullName evidence="3">Uncharacterized protein</fullName>
    </submittedName>
</protein>
<sequence>MGSSQKGLKPEKVKNLLQTVKDLTKDLVLLPVNDWQHELRELRQELSQEIQTVKTALTEPPARQSIRSFAEAAARAPSPAHQLSRTSSASSSPATPDSSRDREVVICLNDRSQVAEYRRKTSAEIVTQANQAARQLKSGDIRLTVRDAKEAELMRVHREKWVKGFGRTAFVHLSTWGAIVHGMQVKSLVDKPSVEALRNDQANQLAAGAERRDQAGLDHPGIHDAAVSESGNPTWGPLGFKPLSGRPV</sequence>
<evidence type="ECO:0000313" key="4">
    <source>
        <dbReference type="Proteomes" id="UP001149074"/>
    </source>
</evidence>
<gene>
    <name evidence="3" type="ORF">N7532_010039</name>
</gene>
<dbReference type="GeneID" id="81361509"/>
<dbReference type="AlphaFoldDB" id="A0A9W9ENU7"/>
<evidence type="ECO:0000313" key="3">
    <source>
        <dbReference type="EMBL" id="KAJ5085268.1"/>
    </source>
</evidence>
<reference evidence="3" key="1">
    <citation type="submission" date="2022-11" db="EMBL/GenBank/DDBJ databases">
        <authorList>
            <person name="Petersen C."/>
        </authorList>
    </citation>
    <scope>NUCLEOTIDE SEQUENCE</scope>
    <source>
        <strain evidence="3">IBT 30761</strain>
    </source>
</reference>
<organism evidence="3 4">
    <name type="scientific">Penicillium argentinense</name>
    <dbReference type="NCBI Taxonomy" id="1131581"/>
    <lineage>
        <taxon>Eukaryota</taxon>
        <taxon>Fungi</taxon>
        <taxon>Dikarya</taxon>
        <taxon>Ascomycota</taxon>
        <taxon>Pezizomycotina</taxon>
        <taxon>Eurotiomycetes</taxon>
        <taxon>Eurotiomycetidae</taxon>
        <taxon>Eurotiales</taxon>
        <taxon>Aspergillaceae</taxon>
        <taxon>Penicillium</taxon>
    </lineage>
</organism>
<evidence type="ECO:0000256" key="2">
    <source>
        <dbReference type="SAM" id="MobiDB-lite"/>
    </source>
</evidence>
<feature type="region of interest" description="Disordered" evidence="2">
    <location>
        <begin position="70"/>
        <end position="102"/>
    </location>
</feature>
<comment type="caution">
    <text evidence="3">The sequence shown here is derived from an EMBL/GenBank/DDBJ whole genome shotgun (WGS) entry which is preliminary data.</text>
</comment>
<feature type="compositionally biased region" description="Basic and acidic residues" evidence="2">
    <location>
        <begin position="209"/>
        <end position="222"/>
    </location>
</feature>
<evidence type="ECO:0000256" key="1">
    <source>
        <dbReference type="SAM" id="Coils"/>
    </source>
</evidence>
<dbReference type="OrthoDB" id="4509841at2759"/>
<feature type="coiled-coil region" evidence="1">
    <location>
        <begin position="32"/>
        <end position="59"/>
    </location>
</feature>
<dbReference type="RefSeq" id="XP_056469946.1">
    <property type="nucleotide sequence ID" value="XM_056622530.1"/>
</dbReference>
<name>A0A9W9ENU7_9EURO</name>
<proteinExistence type="predicted"/>